<dbReference type="Proteomes" id="UP001515500">
    <property type="component" value="Chromosome 8"/>
</dbReference>
<evidence type="ECO:0000313" key="4">
    <source>
        <dbReference type="RefSeq" id="XP_039130902.1"/>
    </source>
</evidence>
<accession>A0AB40BW71</accession>
<gene>
    <name evidence="4" type="primary">LOC120267308</name>
</gene>
<keyword evidence="1" id="KW-0472">Membrane</keyword>
<dbReference type="GeneID" id="120267308"/>
<dbReference type="PANTHER" id="PTHR47879:SF2">
    <property type="entry name" value="RETICULON-LIKE PROTEIN B22"/>
    <property type="match status" value="1"/>
</dbReference>
<keyword evidence="3" id="KW-1185">Reference proteome</keyword>
<dbReference type="Pfam" id="PF13963">
    <property type="entry name" value="Transpos_assoc"/>
    <property type="match status" value="1"/>
</dbReference>
<keyword evidence="1" id="KW-0812">Transmembrane</keyword>
<proteinExistence type="predicted"/>
<evidence type="ECO:0000313" key="3">
    <source>
        <dbReference type="Proteomes" id="UP001515500"/>
    </source>
</evidence>
<reference evidence="4" key="1">
    <citation type="submission" date="2025-08" db="UniProtKB">
        <authorList>
            <consortium name="RefSeq"/>
        </authorList>
    </citation>
    <scope>IDENTIFICATION</scope>
</reference>
<evidence type="ECO:0000259" key="2">
    <source>
        <dbReference type="Pfam" id="PF13963"/>
    </source>
</evidence>
<dbReference type="InterPro" id="IPR029480">
    <property type="entry name" value="Transpos_assoc"/>
</dbReference>
<feature type="transmembrane region" description="Helical" evidence="1">
    <location>
        <begin position="46"/>
        <end position="72"/>
    </location>
</feature>
<sequence>MGVPVDPLEWQISQDTTNSIFACLANTIGAAESILRVAPTGHDKRLFFKVIAIMYLLASLGRLALGAIVAYAGTKMLTRQWMYNRNLPGRQGLTNKFILGVDEFIQFAINQDDSYKNGENIRCLCFKCKNRRFLHPNDVTLHLYRRGFRECYWNWTCHGEEVFPISEELNEVDDQTSYHIAQEDEQMTWDQRMIYDCLRSHVPPMHESHCYDEASPSVQPPLDESVSGLQSDEISQLSNRFFDILKAADQPLYVGCENHSKLSFVARMLSIKSDANMSEANFNTMVTAIKEVLPSDNTMPTDYYHHRKTMNELGLPVVKIDACKNGCMLYWKSDANEVFLQIL</sequence>
<dbReference type="PANTHER" id="PTHR47879">
    <property type="entry name" value="RETICULON-LIKE PROTEIN B22"/>
    <property type="match status" value="1"/>
</dbReference>
<name>A0AB40BW71_DIOCR</name>
<feature type="domain" description="Transposase-associated" evidence="2">
    <location>
        <begin position="79"/>
        <end position="160"/>
    </location>
</feature>
<organism evidence="3 4">
    <name type="scientific">Dioscorea cayennensis subsp. rotundata</name>
    <name type="common">White Guinea yam</name>
    <name type="synonym">Dioscorea rotundata</name>
    <dbReference type="NCBI Taxonomy" id="55577"/>
    <lineage>
        <taxon>Eukaryota</taxon>
        <taxon>Viridiplantae</taxon>
        <taxon>Streptophyta</taxon>
        <taxon>Embryophyta</taxon>
        <taxon>Tracheophyta</taxon>
        <taxon>Spermatophyta</taxon>
        <taxon>Magnoliopsida</taxon>
        <taxon>Liliopsida</taxon>
        <taxon>Dioscoreales</taxon>
        <taxon>Dioscoreaceae</taxon>
        <taxon>Dioscorea</taxon>
    </lineage>
</organism>
<dbReference type="AlphaFoldDB" id="A0AB40BW71"/>
<keyword evidence="1" id="KW-1133">Transmembrane helix</keyword>
<dbReference type="RefSeq" id="XP_039130902.1">
    <property type="nucleotide sequence ID" value="XM_039274968.1"/>
</dbReference>
<evidence type="ECO:0000256" key="1">
    <source>
        <dbReference type="SAM" id="Phobius"/>
    </source>
</evidence>
<dbReference type="InterPro" id="IPR044177">
    <property type="entry name" value="RTNLB22/23"/>
</dbReference>
<protein>
    <submittedName>
        <fullName evidence="4">Uncharacterized protein LOC120267308</fullName>
    </submittedName>
</protein>